<dbReference type="SUPFAM" id="SSF56112">
    <property type="entry name" value="Protein kinase-like (PK-like)"/>
    <property type="match status" value="1"/>
</dbReference>
<evidence type="ECO:0000256" key="29">
    <source>
        <dbReference type="PROSITE-ProRule" id="PRU10141"/>
    </source>
</evidence>
<dbReference type="InterPro" id="IPR000742">
    <property type="entry name" value="EGF"/>
</dbReference>
<keyword evidence="7" id="KW-0808">Transferase</keyword>
<feature type="domain" description="EGF-like" evidence="32">
    <location>
        <begin position="228"/>
        <end position="264"/>
    </location>
</feature>
<dbReference type="InterPro" id="IPR020635">
    <property type="entry name" value="Tyr_kinase_cat_dom"/>
</dbReference>
<keyword evidence="16" id="KW-0829">Tyrosine-protein kinase</keyword>
<dbReference type="PROSITE" id="PS50853">
    <property type="entry name" value="FN3"/>
    <property type="match status" value="2"/>
</dbReference>
<feature type="domain" description="Fibronectin type-III" evidence="34">
    <location>
        <begin position="652"/>
        <end position="745"/>
    </location>
</feature>
<dbReference type="InterPro" id="IPR011009">
    <property type="entry name" value="Kinase-like_dom_sf"/>
</dbReference>
<evidence type="ECO:0000256" key="15">
    <source>
        <dbReference type="ARBA" id="ARBA00023136"/>
    </source>
</evidence>
<dbReference type="PANTHER" id="PTHR24416:SF341">
    <property type="entry name" value="TYROSINE-PROTEIN KINASE RECEPTOR TIE-1"/>
    <property type="match status" value="1"/>
</dbReference>
<feature type="domain" description="Protein kinase" evidence="31">
    <location>
        <begin position="846"/>
        <end position="1125"/>
    </location>
</feature>
<feature type="non-terminal residue" evidence="35">
    <location>
        <position position="1145"/>
    </location>
</feature>
<dbReference type="Gene3D" id="3.30.200.20">
    <property type="entry name" value="Phosphorylase Kinase, domain 1"/>
    <property type="match status" value="1"/>
</dbReference>
<dbReference type="PROSITE" id="PS50835">
    <property type="entry name" value="IG_LIKE"/>
    <property type="match status" value="1"/>
</dbReference>
<dbReference type="FunFam" id="2.60.40.10:FF:000583">
    <property type="entry name" value="tyrosine-protein kinase receptor Tie-1 isoform X2"/>
    <property type="match status" value="1"/>
</dbReference>
<dbReference type="SMART" id="SM00060">
    <property type="entry name" value="FN3"/>
    <property type="match status" value="3"/>
</dbReference>
<organism evidence="35 36">
    <name type="scientific">Struthidea cinerea</name>
    <dbReference type="NCBI Taxonomy" id="181839"/>
    <lineage>
        <taxon>Eukaryota</taxon>
        <taxon>Metazoa</taxon>
        <taxon>Chordata</taxon>
        <taxon>Craniata</taxon>
        <taxon>Vertebrata</taxon>
        <taxon>Euteleostomi</taxon>
        <taxon>Archelosauria</taxon>
        <taxon>Archosauria</taxon>
        <taxon>Dinosauria</taxon>
        <taxon>Saurischia</taxon>
        <taxon>Theropoda</taxon>
        <taxon>Coelurosauria</taxon>
        <taxon>Aves</taxon>
        <taxon>Neognathae</taxon>
        <taxon>Neoaves</taxon>
        <taxon>Telluraves</taxon>
        <taxon>Australaves</taxon>
        <taxon>Passeriformes</taxon>
        <taxon>Corvoidea</taxon>
        <taxon>Corcoracidae</taxon>
        <taxon>Struthidea</taxon>
    </lineage>
</organism>
<evidence type="ECO:0000256" key="4">
    <source>
        <dbReference type="ARBA" id="ARBA00022536"/>
    </source>
</evidence>
<evidence type="ECO:0000256" key="28">
    <source>
        <dbReference type="PROSITE-ProRule" id="PRU00076"/>
    </source>
</evidence>
<evidence type="ECO:0000256" key="27">
    <source>
        <dbReference type="PIRSR" id="PIRSR000615-3"/>
    </source>
</evidence>
<dbReference type="FunFam" id="3.30.200.20:FF:000113">
    <property type="entry name" value="Putative tyrosine-protein kinase receptor Tie-1"/>
    <property type="match status" value="1"/>
</dbReference>
<dbReference type="GO" id="GO:0005524">
    <property type="term" value="F:ATP binding"/>
    <property type="evidence" value="ECO:0007669"/>
    <property type="project" value="UniProtKB-UniRule"/>
</dbReference>
<evidence type="ECO:0000313" key="36">
    <source>
        <dbReference type="Proteomes" id="UP000548317"/>
    </source>
</evidence>
<evidence type="ECO:0000256" key="22">
    <source>
        <dbReference type="ARBA" id="ARBA00056816"/>
    </source>
</evidence>
<evidence type="ECO:0000256" key="24">
    <source>
        <dbReference type="ARBA" id="ARBA00072428"/>
    </source>
</evidence>
<evidence type="ECO:0000256" key="21">
    <source>
        <dbReference type="ARBA" id="ARBA00051243"/>
    </source>
</evidence>
<dbReference type="AlphaFoldDB" id="A0A7K8EZH1"/>
<feature type="domain" description="EGF-like" evidence="32">
    <location>
        <begin position="319"/>
        <end position="353"/>
    </location>
</feature>
<feature type="binding site" evidence="27">
    <location>
        <position position="991"/>
    </location>
    <ligand>
        <name>Mg(2+)</name>
        <dbReference type="ChEBI" id="CHEBI:18420"/>
    </ligand>
</feature>
<dbReference type="PROSITE" id="PS00109">
    <property type="entry name" value="PROTEIN_KINASE_TYR"/>
    <property type="match status" value="1"/>
</dbReference>
<dbReference type="InterPro" id="IPR003961">
    <property type="entry name" value="FN3_dom"/>
</dbReference>
<protein>
    <recommendedName>
        <fullName evidence="24">Tyrosine-protein kinase receptor Tie-1</fullName>
        <ecNumber evidence="2">2.7.10.1</ecNumber>
    </recommendedName>
</protein>
<dbReference type="GO" id="GO:0009888">
    <property type="term" value="P:tissue development"/>
    <property type="evidence" value="ECO:0007669"/>
    <property type="project" value="UniProtKB-ARBA"/>
</dbReference>
<dbReference type="SUPFAM" id="SSF48726">
    <property type="entry name" value="Immunoglobulin"/>
    <property type="match status" value="2"/>
</dbReference>
<dbReference type="CDD" id="cd00063">
    <property type="entry name" value="FN3"/>
    <property type="match status" value="3"/>
</dbReference>
<dbReference type="SMART" id="SM00181">
    <property type="entry name" value="EGF"/>
    <property type="match status" value="3"/>
</dbReference>
<dbReference type="GO" id="GO:0046872">
    <property type="term" value="F:metal ion binding"/>
    <property type="evidence" value="ECO:0007669"/>
    <property type="project" value="UniProtKB-KW"/>
</dbReference>
<evidence type="ECO:0000256" key="13">
    <source>
        <dbReference type="ARBA" id="ARBA00022840"/>
    </source>
</evidence>
<keyword evidence="27" id="KW-0460">Magnesium</keyword>
<keyword evidence="9" id="KW-0732">Signal</keyword>
<evidence type="ECO:0000256" key="19">
    <source>
        <dbReference type="ARBA" id="ARBA00023180"/>
    </source>
</evidence>
<evidence type="ECO:0000256" key="5">
    <source>
        <dbReference type="ARBA" id="ARBA00022553"/>
    </source>
</evidence>
<comment type="subunit">
    <text evidence="23">Heterodimer with TEK/TIE2. Interacts with SVEP1 (via C-terminus).</text>
</comment>
<feature type="domain" description="Fibronectin type-III" evidence="34">
    <location>
        <begin position="454"/>
        <end position="553"/>
    </location>
</feature>
<dbReference type="InterPro" id="IPR013783">
    <property type="entry name" value="Ig-like_fold"/>
</dbReference>
<dbReference type="PROSITE" id="PS01186">
    <property type="entry name" value="EGF_2"/>
    <property type="match status" value="1"/>
</dbReference>
<feature type="transmembrane region" description="Helical" evidence="30">
    <location>
        <begin position="768"/>
        <end position="793"/>
    </location>
</feature>
<sequence length="1145" mass="127053">ARFGTSSKDMGLQVYLLLLFPHLAGAILDITLIANVQSLSHSDFFLSCVVGERDVSYLQIERENKIVMTHPKMGFQNYRNRSNQVQARGFSKADLVGILYCLGRTPTEQAQVVYVHNSHNAHLFPVKATQSVNVAEAATFSARILKRKETDVMWKRNGKRSQITLCPLAGTYYQTTDRGEVQDDHVILTLPNVSVSENGVYSATFMGDSPLWSAFYRLIVRACPAKKWGPSCEKDCPDCLNGGICHDHAGECICPPGFMGTRCERACQEGQFGRNCQEMCRGTQGCRGLSFCLLDPYGCSCASGWSGSRCDQACPPGFYGPDCALGCTCQNGGSCNRFSGCICPAGWHGQHCEKSDRFPQIIQLASELEFNLGSKPIISCVAIGNPLPTSDRVELRKADGTVLKLIKTIIEPKQITCEFEARHLTKADTGLWECRVSTTGGQDSRKVKVNIRVPPVPLSAPRLLAKQSRQLVVSPVDYFSGDGPITSIKLFYKPKDDNSAWSSIVVDNSENITLMNLRPVTAYIVKVQLSRPGAGGEGRKGPEAIMVTDCLEPTVKPVIEGWSIEEKNMLHVNWKLPSNHEPAHGFIVHLFDSARRLVSEKNITSISVLSARIGDLEFNKEYRLEVLVYHCTSLGPPSDPYKVMINSKGPSSPQLLSAEPVSDTAVRLSWQVPEYPNGGITKYIVELQQLGGTSEPQWIDTDSGAETTKIVGGLNASTSYQFRVRANSHVPGEWSQPVKAKTLGDGALSVPPSLGSQSTEQAGTDQQLLLAIVGSVSVTCFTILFALLALFLIKKNFFHRRRTFTYQSGSGEETILQFNSGTLTLTRRPKPQPEPLSYPILEWEDIKFEDMIGEGNFGQVIRAMIKKDGLKMNAAIKMLKEFASENDHRDFAGELEVLCKLGHHPNIINLLGACENKGYLYIAIEYAPYGNLLDFLRKSRVLETDPAFAKEHGTASTLTSQQLLQFASDVAKGMQYLSEKQFIHRDLAARNILVGENLASKIADFGLSRGEEVYVKKTMGRLPVRWMAIESLNYSVYTTKSDVWSFGVLLWEIVSLGGTPYCGMTCAELYEKLPQGYRMEKPRNCDDEVYELMRQCWRDRPYERPPFAQISMQLIRMLEARKAYVNMALFENFTYAGIDATAEEA</sequence>
<proteinExistence type="predicted"/>
<evidence type="ECO:0000256" key="9">
    <source>
        <dbReference type="ARBA" id="ARBA00022729"/>
    </source>
</evidence>
<evidence type="ECO:0000259" key="31">
    <source>
        <dbReference type="PROSITE" id="PS50011"/>
    </source>
</evidence>
<keyword evidence="10" id="KW-0677">Repeat</keyword>
<dbReference type="SUPFAM" id="SSF49265">
    <property type="entry name" value="Fibronectin type III"/>
    <property type="match status" value="2"/>
</dbReference>
<dbReference type="InterPro" id="IPR007110">
    <property type="entry name" value="Ig-like_dom"/>
</dbReference>
<evidence type="ECO:0000259" key="33">
    <source>
        <dbReference type="PROSITE" id="PS50835"/>
    </source>
</evidence>
<dbReference type="Gene3D" id="1.10.510.10">
    <property type="entry name" value="Transferase(Phosphotransferase) domain 1"/>
    <property type="match status" value="1"/>
</dbReference>
<dbReference type="Proteomes" id="UP000548317">
    <property type="component" value="Unassembled WGS sequence"/>
</dbReference>
<keyword evidence="8 30" id="KW-0812">Transmembrane</keyword>
<feature type="binding site" evidence="27">
    <location>
        <position position="1004"/>
    </location>
    <ligand>
        <name>Mg(2+)</name>
        <dbReference type="ChEBI" id="CHEBI:18420"/>
    </ligand>
</feature>
<dbReference type="EMBL" id="VZTI01000691">
    <property type="protein sequence ID" value="NXB56693.1"/>
    <property type="molecule type" value="Genomic_DNA"/>
</dbReference>
<keyword evidence="18" id="KW-0675">Receptor</keyword>
<evidence type="ECO:0000256" key="11">
    <source>
        <dbReference type="ARBA" id="ARBA00022741"/>
    </source>
</evidence>
<feature type="binding site" evidence="26">
    <location>
        <position position="990"/>
    </location>
    <ligand>
        <name>ATP</name>
        <dbReference type="ChEBI" id="CHEBI:30616"/>
    </ligand>
</feature>
<keyword evidence="19" id="KW-0325">Glycoprotein</keyword>
<feature type="transmembrane region" description="Helical" evidence="30">
    <location>
        <begin position="12"/>
        <end position="34"/>
    </location>
</feature>
<keyword evidence="36" id="KW-1185">Reference proteome</keyword>
<dbReference type="InterPro" id="IPR036116">
    <property type="entry name" value="FN3_sf"/>
</dbReference>
<keyword evidence="5" id="KW-0597">Phosphoprotein</keyword>
<keyword evidence="4 28" id="KW-0245">EGF-like domain</keyword>
<dbReference type="InterPro" id="IPR000719">
    <property type="entry name" value="Prot_kinase_dom"/>
</dbReference>
<keyword evidence="3" id="KW-1003">Cell membrane</keyword>
<evidence type="ECO:0000256" key="1">
    <source>
        <dbReference type="ARBA" id="ARBA00004251"/>
    </source>
</evidence>
<keyword evidence="17 28" id="KW-1015">Disulfide bond</keyword>
<dbReference type="GO" id="GO:0043235">
    <property type="term" value="C:receptor complex"/>
    <property type="evidence" value="ECO:0007669"/>
    <property type="project" value="TreeGrafter"/>
</dbReference>
<dbReference type="GO" id="GO:0001525">
    <property type="term" value="P:angiogenesis"/>
    <property type="evidence" value="ECO:0007669"/>
    <property type="project" value="UniProtKB-KW"/>
</dbReference>
<feature type="disulfide bond" evidence="28">
    <location>
        <begin position="254"/>
        <end position="263"/>
    </location>
</feature>
<dbReference type="FunFam" id="2.170.300.10:FF:000003">
    <property type="entry name" value="tyrosine-protein kinase receptor Tie-1 isoform X1"/>
    <property type="match status" value="1"/>
</dbReference>
<keyword evidence="20" id="KW-0393">Immunoglobulin domain</keyword>
<evidence type="ECO:0000256" key="2">
    <source>
        <dbReference type="ARBA" id="ARBA00011902"/>
    </source>
</evidence>
<keyword evidence="15 30" id="KW-0472">Membrane</keyword>
<evidence type="ECO:0000256" key="30">
    <source>
        <dbReference type="SAM" id="Phobius"/>
    </source>
</evidence>
<dbReference type="GO" id="GO:0007169">
    <property type="term" value="P:cell surface receptor protein tyrosine kinase signaling pathway"/>
    <property type="evidence" value="ECO:0007669"/>
    <property type="project" value="TreeGrafter"/>
</dbReference>
<evidence type="ECO:0000256" key="18">
    <source>
        <dbReference type="ARBA" id="ARBA00023170"/>
    </source>
</evidence>
<evidence type="ECO:0000256" key="20">
    <source>
        <dbReference type="ARBA" id="ARBA00023319"/>
    </source>
</evidence>
<keyword evidence="12 35" id="KW-0418">Kinase</keyword>
<comment type="function">
    <text evidence="22">Transmembrane tyrosine-protein kinase that may modulate TEK/TIE2 activity and contribute to the regulation of angiogenesis.</text>
</comment>
<comment type="subcellular location">
    <subcellularLocation>
        <location evidence="1">Cell membrane</location>
        <topology evidence="1">Single-pass type I membrane protein</topology>
    </subcellularLocation>
</comment>
<feature type="disulfide bond" evidence="28">
    <location>
        <begin position="343"/>
        <end position="352"/>
    </location>
</feature>
<dbReference type="PROSITE" id="PS50026">
    <property type="entry name" value="EGF_3"/>
    <property type="match status" value="2"/>
</dbReference>
<reference evidence="35 36" key="1">
    <citation type="submission" date="2019-09" db="EMBL/GenBank/DDBJ databases">
        <title>Bird 10,000 Genomes (B10K) Project - Family phase.</title>
        <authorList>
            <person name="Zhang G."/>
        </authorList>
    </citation>
    <scope>NUCLEOTIDE SEQUENCE [LARGE SCALE GENOMIC DNA]</scope>
    <source>
        <strain evidence="35">B10K-DU-029-33</strain>
        <tissue evidence="35">Heart</tissue>
    </source>
</reference>
<dbReference type="PROSITE" id="PS50011">
    <property type="entry name" value="PROTEIN_KINASE_DOM"/>
    <property type="match status" value="1"/>
</dbReference>
<dbReference type="PROSITE" id="PS00107">
    <property type="entry name" value="PROTEIN_KINASE_ATP"/>
    <property type="match status" value="1"/>
</dbReference>
<evidence type="ECO:0000256" key="23">
    <source>
        <dbReference type="ARBA" id="ARBA00065364"/>
    </source>
</evidence>
<keyword evidence="11 26" id="KW-0547">Nucleotide-binding</keyword>
<evidence type="ECO:0000256" key="3">
    <source>
        <dbReference type="ARBA" id="ARBA00022475"/>
    </source>
</evidence>
<dbReference type="InterPro" id="IPR036179">
    <property type="entry name" value="Ig-like_dom_sf"/>
</dbReference>
<evidence type="ECO:0000256" key="17">
    <source>
        <dbReference type="ARBA" id="ARBA00023157"/>
    </source>
</evidence>
<name>A0A7K8EZH1_9CORV</name>
<keyword evidence="27" id="KW-0479">Metal-binding</keyword>
<feature type="non-terminal residue" evidence="35">
    <location>
        <position position="1"/>
    </location>
</feature>
<feature type="binding site" evidence="26 29">
    <location>
        <position position="877"/>
    </location>
    <ligand>
        <name>ATP</name>
        <dbReference type="ChEBI" id="CHEBI:30616"/>
    </ligand>
</feature>
<dbReference type="GO" id="GO:0005886">
    <property type="term" value="C:plasma membrane"/>
    <property type="evidence" value="ECO:0007669"/>
    <property type="project" value="UniProtKB-SubCell"/>
</dbReference>
<evidence type="ECO:0000256" key="25">
    <source>
        <dbReference type="PIRSR" id="PIRSR000615-1"/>
    </source>
</evidence>
<evidence type="ECO:0000256" key="6">
    <source>
        <dbReference type="ARBA" id="ARBA00022657"/>
    </source>
</evidence>
<keyword evidence="13 26" id="KW-0067">ATP-binding</keyword>
<keyword evidence="6" id="KW-0037">Angiogenesis</keyword>
<evidence type="ECO:0000259" key="32">
    <source>
        <dbReference type="PROSITE" id="PS50026"/>
    </source>
</evidence>
<dbReference type="Gene3D" id="2.60.40.10">
    <property type="entry name" value="Immunoglobulins"/>
    <property type="match status" value="5"/>
</dbReference>
<feature type="binding site" evidence="26">
    <location>
        <begin position="853"/>
        <end position="860"/>
    </location>
    <ligand>
        <name>ATP</name>
        <dbReference type="ChEBI" id="CHEBI:30616"/>
    </ligand>
</feature>
<evidence type="ECO:0000256" key="12">
    <source>
        <dbReference type="ARBA" id="ARBA00022777"/>
    </source>
</evidence>
<dbReference type="InterPro" id="IPR001245">
    <property type="entry name" value="Ser-Thr/Tyr_kinase_cat_dom"/>
</dbReference>
<gene>
    <name evidence="35" type="primary">Tie1</name>
    <name evidence="35" type="ORF">STRCIN_R02288</name>
</gene>
<dbReference type="Gene3D" id="2.170.300.10">
    <property type="entry name" value="Tie2 ligand-binding domain superfamily"/>
    <property type="match status" value="1"/>
</dbReference>
<feature type="domain" description="Ig-like" evidence="33">
    <location>
        <begin position="359"/>
        <end position="450"/>
    </location>
</feature>
<dbReference type="PROSITE" id="PS00022">
    <property type="entry name" value="EGF_1"/>
    <property type="match status" value="3"/>
</dbReference>
<evidence type="ECO:0000256" key="10">
    <source>
        <dbReference type="ARBA" id="ARBA00022737"/>
    </source>
</evidence>
<evidence type="ECO:0000256" key="7">
    <source>
        <dbReference type="ARBA" id="ARBA00022679"/>
    </source>
</evidence>
<dbReference type="Pfam" id="PF07714">
    <property type="entry name" value="PK_Tyr_Ser-Thr"/>
    <property type="match status" value="1"/>
</dbReference>
<dbReference type="PANTHER" id="PTHR24416">
    <property type="entry name" value="TYROSINE-PROTEIN KINASE RECEPTOR"/>
    <property type="match status" value="1"/>
</dbReference>
<dbReference type="CDD" id="cd05089">
    <property type="entry name" value="PTKc_Tie1"/>
    <property type="match status" value="1"/>
</dbReference>
<dbReference type="InterPro" id="IPR017441">
    <property type="entry name" value="Protein_kinase_ATP_BS"/>
</dbReference>
<dbReference type="FunFam" id="2.60.40.10:FF:000597">
    <property type="entry name" value="tyrosine-protein kinase receptor Tie-1 isoform X1"/>
    <property type="match status" value="1"/>
</dbReference>
<evidence type="ECO:0000256" key="8">
    <source>
        <dbReference type="ARBA" id="ARBA00022692"/>
    </source>
</evidence>
<evidence type="ECO:0000256" key="16">
    <source>
        <dbReference type="ARBA" id="ARBA00023137"/>
    </source>
</evidence>
<dbReference type="SMART" id="SM00219">
    <property type="entry name" value="TyrKc"/>
    <property type="match status" value="1"/>
</dbReference>
<dbReference type="GO" id="GO:0004714">
    <property type="term" value="F:transmembrane receptor protein tyrosine kinase activity"/>
    <property type="evidence" value="ECO:0007669"/>
    <property type="project" value="UniProtKB-EC"/>
</dbReference>
<comment type="caution">
    <text evidence="28">Lacks conserved residue(s) required for the propagation of feature annotation.</text>
</comment>
<dbReference type="InterPro" id="IPR008266">
    <property type="entry name" value="Tyr_kinase_AS"/>
</dbReference>
<keyword evidence="14 30" id="KW-1133">Transmembrane helix</keyword>
<evidence type="ECO:0000256" key="26">
    <source>
        <dbReference type="PIRSR" id="PIRSR000615-2"/>
    </source>
</evidence>
<dbReference type="FunFam" id="1.10.510.10:FF:000123">
    <property type="entry name" value="Tyrosine-protein kinase receptor Tie-1"/>
    <property type="match status" value="1"/>
</dbReference>
<comment type="catalytic activity">
    <reaction evidence="21">
        <text>L-tyrosyl-[protein] + ATP = O-phospho-L-tyrosyl-[protein] + ADP + H(+)</text>
        <dbReference type="Rhea" id="RHEA:10596"/>
        <dbReference type="Rhea" id="RHEA-COMP:10136"/>
        <dbReference type="Rhea" id="RHEA-COMP:20101"/>
        <dbReference type="ChEBI" id="CHEBI:15378"/>
        <dbReference type="ChEBI" id="CHEBI:30616"/>
        <dbReference type="ChEBI" id="CHEBI:46858"/>
        <dbReference type="ChEBI" id="CHEBI:61978"/>
        <dbReference type="ChEBI" id="CHEBI:456216"/>
        <dbReference type="EC" id="2.7.10.1"/>
    </reaction>
</comment>
<dbReference type="InterPro" id="IPR050122">
    <property type="entry name" value="RTK"/>
</dbReference>
<evidence type="ECO:0000256" key="14">
    <source>
        <dbReference type="ARBA" id="ARBA00022989"/>
    </source>
</evidence>
<comment type="caution">
    <text evidence="35">The sequence shown here is derived from an EMBL/GenBank/DDBJ whole genome shotgun (WGS) entry which is preliminary data.</text>
</comment>
<dbReference type="FunFam" id="2.60.40.10:FF:001615">
    <property type="entry name" value="Tyrosine-protein kinase receptor Tie-1 isoform B"/>
    <property type="match status" value="1"/>
</dbReference>
<evidence type="ECO:0000313" key="35">
    <source>
        <dbReference type="EMBL" id="NXB56693.1"/>
    </source>
</evidence>
<accession>A0A7K8EZH1</accession>
<dbReference type="PRINTS" id="PR00109">
    <property type="entry name" value="TYRKINASE"/>
</dbReference>
<dbReference type="EC" id="2.7.10.1" evidence="2"/>
<dbReference type="Pfam" id="PF00041">
    <property type="entry name" value="fn3"/>
    <property type="match status" value="1"/>
</dbReference>
<feature type="active site" description="Proton acceptor" evidence="25">
    <location>
        <position position="986"/>
    </location>
</feature>
<evidence type="ECO:0000259" key="34">
    <source>
        <dbReference type="PROSITE" id="PS50853"/>
    </source>
</evidence>
<dbReference type="GO" id="GO:0045766">
    <property type="term" value="P:positive regulation of angiogenesis"/>
    <property type="evidence" value="ECO:0007669"/>
    <property type="project" value="TreeGrafter"/>
</dbReference>
<dbReference type="CDD" id="cd00054">
    <property type="entry name" value="EGF_CA"/>
    <property type="match status" value="2"/>
</dbReference>